<dbReference type="EMBL" id="AANZ01000013">
    <property type="protein sequence ID" value="EAQ79744.1"/>
    <property type="molecule type" value="Genomic_DNA"/>
</dbReference>
<protein>
    <recommendedName>
        <fullName evidence="3">Carboxypeptidase regulatory-like domain-containing protein</fullName>
    </recommendedName>
</protein>
<reference evidence="1 2" key="1">
    <citation type="submission" date="2006-02" db="EMBL/GenBank/DDBJ databases">
        <authorList>
            <person name="Amann R."/>
            <person name="Ferriera S."/>
            <person name="Johnson J."/>
            <person name="Kravitz S."/>
            <person name="Halpern A."/>
            <person name="Remington K."/>
            <person name="Beeson K."/>
            <person name="Tran B."/>
            <person name="Rogers Y.-H."/>
            <person name="Friedman R."/>
            <person name="Venter J.C."/>
        </authorList>
    </citation>
    <scope>NUCLEOTIDE SEQUENCE [LARGE SCALE GENOMIC DNA]</scope>
    <source>
        <strain evidence="1 2">DSM 3645</strain>
    </source>
</reference>
<dbReference type="PROSITE" id="PS51257">
    <property type="entry name" value="PROKAR_LIPOPROTEIN"/>
    <property type="match status" value="1"/>
</dbReference>
<sequence>MTGYVARIGIMLLVGVGAGCSENPKSPIVHGTVTIDGQVIADGLITFTPLESGTGTSSSTVIKDGQYRAVDVSRGRVLVRFHAMKETGKTYLEFGKEFPETVSIIPRKYEIGEEMTVSEGETIRDFELTSK</sequence>
<dbReference type="AlphaFoldDB" id="A3ZV08"/>
<dbReference type="STRING" id="314230.DSM3645_24585"/>
<dbReference type="RefSeq" id="WP_002652814.1">
    <property type="nucleotide sequence ID" value="NZ_CH672376.1"/>
</dbReference>
<evidence type="ECO:0008006" key="3">
    <source>
        <dbReference type="Google" id="ProtNLM"/>
    </source>
</evidence>
<dbReference type="HOGENOM" id="CLU_1923528_0_0_0"/>
<gene>
    <name evidence="1" type="ORF">DSM3645_24585</name>
</gene>
<dbReference type="OrthoDB" id="291697at2"/>
<dbReference type="Proteomes" id="UP000004358">
    <property type="component" value="Unassembled WGS sequence"/>
</dbReference>
<proteinExistence type="predicted"/>
<name>A3ZV08_9BACT</name>
<comment type="caution">
    <text evidence="1">The sequence shown here is derived from an EMBL/GenBank/DDBJ whole genome shotgun (WGS) entry which is preliminary data.</text>
</comment>
<organism evidence="1 2">
    <name type="scientific">Blastopirellula marina DSM 3645</name>
    <dbReference type="NCBI Taxonomy" id="314230"/>
    <lineage>
        <taxon>Bacteria</taxon>
        <taxon>Pseudomonadati</taxon>
        <taxon>Planctomycetota</taxon>
        <taxon>Planctomycetia</taxon>
        <taxon>Pirellulales</taxon>
        <taxon>Pirellulaceae</taxon>
        <taxon>Blastopirellula</taxon>
    </lineage>
</organism>
<accession>A3ZV08</accession>
<evidence type="ECO:0000313" key="1">
    <source>
        <dbReference type="EMBL" id="EAQ79744.1"/>
    </source>
</evidence>
<evidence type="ECO:0000313" key="2">
    <source>
        <dbReference type="Proteomes" id="UP000004358"/>
    </source>
</evidence>